<sequence length="52" mass="6128">MFFDEIHRIDSSGYLLINCGFFFWASYRLNGKEIFNHLILKESLAIVIQGIF</sequence>
<proteinExistence type="predicted"/>
<evidence type="ECO:0000313" key="1">
    <source>
        <dbReference type="EMBL" id="ESE41618.1"/>
    </source>
</evidence>
<protein>
    <submittedName>
        <fullName evidence="1">Uncharacterized protein</fullName>
    </submittedName>
</protein>
<name>A0ABP2Z7F9_9GAMM</name>
<dbReference type="Proteomes" id="UP000017548">
    <property type="component" value="Unassembled WGS sequence"/>
</dbReference>
<evidence type="ECO:0000313" key="2">
    <source>
        <dbReference type="Proteomes" id="UP000017548"/>
    </source>
</evidence>
<keyword evidence="2" id="KW-1185">Reference proteome</keyword>
<dbReference type="EMBL" id="AXZL01000061">
    <property type="protein sequence ID" value="ESE41618.1"/>
    <property type="molecule type" value="Genomic_DNA"/>
</dbReference>
<organism evidence="1 2">
    <name type="scientific">Shewanella decolorationis S12</name>
    <dbReference type="NCBI Taxonomy" id="1353536"/>
    <lineage>
        <taxon>Bacteria</taxon>
        <taxon>Pseudomonadati</taxon>
        <taxon>Pseudomonadota</taxon>
        <taxon>Gammaproteobacteria</taxon>
        <taxon>Alteromonadales</taxon>
        <taxon>Shewanellaceae</taxon>
        <taxon>Shewanella</taxon>
    </lineage>
</organism>
<gene>
    <name evidence="1" type="ORF">SHD_1693</name>
</gene>
<reference evidence="1 2" key="1">
    <citation type="journal article" date="2013" name="Genome Announc.">
        <title>Draft Genome Sequence of Shewanella decolorationis S12, a Dye-Degrading Bacterium Isolated from a Wastewater Treatment Plant.</title>
        <authorList>
            <person name="Xu M."/>
            <person name="Fang Y."/>
            <person name="Liu J."/>
            <person name="Chen X."/>
            <person name="Sun G."/>
            <person name="Guo J."/>
            <person name="Hua Z."/>
            <person name="Tu Q."/>
            <person name="Wu L."/>
            <person name="Zhou J."/>
            <person name="Liu X."/>
        </authorList>
    </citation>
    <scope>NUCLEOTIDE SEQUENCE [LARGE SCALE GENOMIC DNA]</scope>
    <source>
        <strain evidence="1 2">S12</strain>
    </source>
</reference>
<accession>A0ABP2Z7F9</accession>
<comment type="caution">
    <text evidence="1">The sequence shown here is derived from an EMBL/GenBank/DDBJ whole genome shotgun (WGS) entry which is preliminary data.</text>
</comment>